<dbReference type="PROSITE" id="PS51257">
    <property type="entry name" value="PROKAR_LIPOPROTEIN"/>
    <property type="match status" value="1"/>
</dbReference>
<feature type="region of interest" description="Disordered" evidence="1">
    <location>
        <begin position="33"/>
        <end position="70"/>
    </location>
</feature>
<dbReference type="InterPro" id="IPR002035">
    <property type="entry name" value="VWF_A"/>
</dbReference>
<dbReference type="Gene3D" id="3.40.50.410">
    <property type="entry name" value="von Willebrand factor, type A domain"/>
    <property type="match status" value="1"/>
</dbReference>
<dbReference type="RefSeq" id="WP_146428964.1">
    <property type="nucleotide sequence ID" value="NZ_SJPF01000001.1"/>
</dbReference>
<dbReference type="InterPro" id="IPR036465">
    <property type="entry name" value="vWFA_dom_sf"/>
</dbReference>
<name>A0A5C5VJG1_9BACT</name>
<dbReference type="PROSITE" id="PS50234">
    <property type="entry name" value="VWFA"/>
    <property type="match status" value="1"/>
</dbReference>
<dbReference type="EMBL" id="SJPF01000001">
    <property type="protein sequence ID" value="TWT38734.1"/>
    <property type="molecule type" value="Genomic_DNA"/>
</dbReference>
<feature type="compositionally biased region" description="Low complexity" evidence="1">
    <location>
        <begin position="33"/>
        <end position="51"/>
    </location>
</feature>
<organism evidence="3 4">
    <name type="scientific">Blastopirellula retiformator</name>
    <dbReference type="NCBI Taxonomy" id="2527970"/>
    <lineage>
        <taxon>Bacteria</taxon>
        <taxon>Pseudomonadati</taxon>
        <taxon>Planctomycetota</taxon>
        <taxon>Planctomycetia</taxon>
        <taxon>Pirellulales</taxon>
        <taxon>Pirellulaceae</taxon>
        <taxon>Blastopirellula</taxon>
    </lineage>
</organism>
<dbReference type="AlphaFoldDB" id="A0A5C5VJG1"/>
<dbReference type="Proteomes" id="UP000318878">
    <property type="component" value="Unassembled WGS sequence"/>
</dbReference>
<gene>
    <name evidence="3" type="ORF">Enr8_04280</name>
</gene>
<feature type="domain" description="VWFA" evidence="2">
    <location>
        <begin position="115"/>
        <end position="255"/>
    </location>
</feature>
<dbReference type="SUPFAM" id="SSF53300">
    <property type="entry name" value="vWA-like"/>
    <property type="match status" value="1"/>
</dbReference>
<dbReference type="CDD" id="cd00198">
    <property type="entry name" value="vWFA"/>
    <property type="match status" value="1"/>
</dbReference>
<protein>
    <recommendedName>
        <fullName evidence="2">VWFA domain-containing protein</fullName>
    </recommendedName>
</protein>
<dbReference type="Pfam" id="PF00092">
    <property type="entry name" value="VWA"/>
    <property type="match status" value="1"/>
</dbReference>
<reference evidence="3 4" key="1">
    <citation type="submission" date="2019-02" db="EMBL/GenBank/DDBJ databases">
        <title>Deep-cultivation of Planctomycetes and their phenomic and genomic characterization uncovers novel biology.</title>
        <authorList>
            <person name="Wiegand S."/>
            <person name="Jogler M."/>
            <person name="Boedeker C."/>
            <person name="Pinto D."/>
            <person name="Vollmers J."/>
            <person name="Rivas-Marin E."/>
            <person name="Kohn T."/>
            <person name="Peeters S.H."/>
            <person name="Heuer A."/>
            <person name="Rast P."/>
            <person name="Oberbeckmann S."/>
            <person name="Bunk B."/>
            <person name="Jeske O."/>
            <person name="Meyerdierks A."/>
            <person name="Storesund J.E."/>
            <person name="Kallscheuer N."/>
            <person name="Luecker S."/>
            <person name="Lage O.M."/>
            <person name="Pohl T."/>
            <person name="Merkel B.J."/>
            <person name="Hornburger P."/>
            <person name="Mueller R.-W."/>
            <person name="Bruemmer F."/>
            <person name="Labrenz M."/>
            <person name="Spormann A.M."/>
            <person name="Op Den Camp H."/>
            <person name="Overmann J."/>
            <person name="Amann R."/>
            <person name="Jetten M.S.M."/>
            <person name="Mascher T."/>
            <person name="Medema M.H."/>
            <person name="Devos D.P."/>
            <person name="Kaster A.-K."/>
            <person name="Ovreas L."/>
            <person name="Rohde M."/>
            <person name="Galperin M.Y."/>
            <person name="Jogler C."/>
        </authorList>
    </citation>
    <scope>NUCLEOTIDE SEQUENCE [LARGE SCALE GENOMIC DNA]</scope>
    <source>
        <strain evidence="3 4">Enr8</strain>
    </source>
</reference>
<accession>A0A5C5VJG1</accession>
<evidence type="ECO:0000313" key="3">
    <source>
        <dbReference type="EMBL" id="TWT38734.1"/>
    </source>
</evidence>
<keyword evidence="4" id="KW-1185">Reference proteome</keyword>
<sequence length="540" mass="57965">MPLFRCSFWLLSLGLALFVGCDGVGIRNPFAKPAPVAKQPAAPKPAASPGTKKPDPVAARKAREAEARGTMIRTASMRGGKTSGGGAMESRLDVHDAISRVGDDLKNTVEYSPALVVWMVDTTQSASALKRGFQEAAAKMYQDLGPALAGKSADQLTSAVVAIGGAQPQFLIDAPTSNLAAVRDQINKLPSDDSGAEPIFAAVDQALDKYGKFRSQNREVAVVIVTDEAGDDQDKVDAVIAKAKPLGVKIHAIGVPAPFGRNAGAMQTSENRRDGMPAIVQGPETRRLQRANIDFMSAGFGSQEIDSGFGPFALNYLCRATGGAYLIVRSSSLGSWPGNANVYGSEYRRKYPPQYISAEQYQQMLAENKALAALDAVAYLPQSGALTAPATNFRAGDEAALKRSLDSAQRLPARLAPPIEAVYNRLSDAEGDRDKITDPRWRASFDLALGRAAAAKARTDGYNQMLALLKGGRKFEDPSHDTWILQPADSLSEAGSRLEKVRKQAVESLQRVIDENPDSPWAELARRELENPIGWQWTEA</sequence>
<proteinExistence type="predicted"/>
<evidence type="ECO:0000313" key="4">
    <source>
        <dbReference type="Proteomes" id="UP000318878"/>
    </source>
</evidence>
<evidence type="ECO:0000256" key="1">
    <source>
        <dbReference type="SAM" id="MobiDB-lite"/>
    </source>
</evidence>
<dbReference type="OrthoDB" id="239512at2"/>
<comment type="caution">
    <text evidence="3">The sequence shown here is derived from an EMBL/GenBank/DDBJ whole genome shotgun (WGS) entry which is preliminary data.</text>
</comment>
<evidence type="ECO:0000259" key="2">
    <source>
        <dbReference type="PROSITE" id="PS50234"/>
    </source>
</evidence>